<proteinExistence type="predicted"/>
<keyword evidence="3" id="KW-1185">Reference proteome</keyword>
<dbReference type="EMBL" id="CP061800">
    <property type="protein sequence ID" value="QTA85264.1"/>
    <property type="molecule type" value="Genomic_DNA"/>
</dbReference>
<dbReference type="Proteomes" id="UP000663722">
    <property type="component" value="Chromosome"/>
</dbReference>
<sequence>MFSRGGEGPPSGEKSRIFTPHRPKFSDLMTQETASAEKSGAFPANFQTIKSVT</sequence>
<reference evidence="2" key="1">
    <citation type="journal article" date="2021" name="Microb. Physiol.">
        <title>Proteogenomic Insights into the Physiology of Marine, Sulfate-Reducing, Filamentous Desulfonema limicola and Desulfonema magnum.</title>
        <authorList>
            <person name="Schnaars V."/>
            <person name="Wohlbrand L."/>
            <person name="Scheve S."/>
            <person name="Hinrichs C."/>
            <person name="Reinhardt R."/>
            <person name="Rabus R."/>
        </authorList>
    </citation>
    <scope>NUCLEOTIDE SEQUENCE</scope>
    <source>
        <strain evidence="2">4be13</strain>
    </source>
</reference>
<feature type="region of interest" description="Disordered" evidence="1">
    <location>
        <begin position="1"/>
        <end position="21"/>
    </location>
</feature>
<protein>
    <submittedName>
        <fullName evidence="2">Uncharacterized protein</fullName>
    </submittedName>
</protein>
<name>A0A975BGE8_9BACT</name>
<dbReference type="KEGG" id="dmm:dnm_012690"/>
<evidence type="ECO:0000256" key="1">
    <source>
        <dbReference type="SAM" id="MobiDB-lite"/>
    </source>
</evidence>
<gene>
    <name evidence="2" type="ORF">dnm_012690</name>
</gene>
<dbReference type="AlphaFoldDB" id="A0A975BGE8"/>
<evidence type="ECO:0000313" key="3">
    <source>
        <dbReference type="Proteomes" id="UP000663722"/>
    </source>
</evidence>
<accession>A0A975BGE8</accession>
<evidence type="ECO:0000313" key="2">
    <source>
        <dbReference type="EMBL" id="QTA85264.1"/>
    </source>
</evidence>
<organism evidence="2 3">
    <name type="scientific">Desulfonema magnum</name>
    <dbReference type="NCBI Taxonomy" id="45655"/>
    <lineage>
        <taxon>Bacteria</taxon>
        <taxon>Pseudomonadati</taxon>
        <taxon>Thermodesulfobacteriota</taxon>
        <taxon>Desulfobacteria</taxon>
        <taxon>Desulfobacterales</taxon>
        <taxon>Desulfococcaceae</taxon>
        <taxon>Desulfonema</taxon>
    </lineage>
</organism>